<dbReference type="EMBL" id="QRGP01000001">
    <property type="protein sequence ID" value="RDV05973.1"/>
    <property type="molecule type" value="Genomic_DNA"/>
</dbReference>
<sequence>MQWGEGSVGRKWRKAAFAFAAGSLLLSPVIVPAFAAQFYDYGPSTKSWMERFTPAGVDSKLAIKAERNAVQGNAFRFTPAGLGDRASKTMTVAARADLSGSSDAVSIRSAIAKFEAGAGSTVRVNNSSYQLTASRGWQGFKLPANAVQIEQPRLSGMVGKGDFRLDDAGKKKPSRFNTDVSVGKVGNSAPNPRGTAAAGDYAFNVGGSFSISRRVDVTAGVRYASERDRVAPAADSGPDSEAVYVGTKIRF</sequence>
<evidence type="ECO:0008006" key="4">
    <source>
        <dbReference type="Google" id="ProtNLM"/>
    </source>
</evidence>
<organism evidence="2 3">
    <name type="scientific">Sphingorhabdus pulchriflava</name>
    <dbReference type="NCBI Taxonomy" id="2292257"/>
    <lineage>
        <taxon>Bacteria</taxon>
        <taxon>Pseudomonadati</taxon>
        <taxon>Pseudomonadota</taxon>
        <taxon>Alphaproteobacteria</taxon>
        <taxon>Sphingomonadales</taxon>
        <taxon>Sphingomonadaceae</taxon>
        <taxon>Sphingorhabdus</taxon>
    </lineage>
</organism>
<dbReference type="AlphaFoldDB" id="A0A371BEY4"/>
<keyword evidence="3" id="KW-1185">Reference proteome</keyword>
<accession>A0A371BEY4</accession>
<dbReference type="RefSeq" id="WP_115547534.1">
    <property type="nucleotide sequence ID" value="NZ_QRGP01000001.1"/>
</dbReference>
<dbReference type="OrthoDB" id="8479273at2"/>
<reference evidence="3" key="1">
    <citation type="submission" date="2018-08" db="EMBL/GenBank/DDBJ databases">
        <authorList>
            <person name="Kim S.-J."/>
            <person name="Jung G.-Y."/>
        </authorList>
    </citation>
    <scope>NUCLEOTIDE SEQUENCE [LARGE SCALE GENOMIC DNA]</scope>
    <source>
        <strain evidence="3">GY_G</strain>
    </source>
</reference>
<evidence type="ECO:0000313" key="3">
    <source>
        <dbReference type="Proteomes" id="UP000263833"/>
    </source>
</evidence>
<name>A0A371BEY4_9SPHN</name>
<protein>
    <recommendedName>
        <fullName evidence="4">Porin domain-containing protein</fullName>
    </recommendedName>
</protein>
<comment type="caution">
    <text evidence="2">The sequence shown here is derived from an EMBL/GenBank/DDBJ whole genome shotgun (WGS) entry which is preliminary data.</text>
</comment>
<gene>
    <name evidence="2" type="ORF">DXH95_00510</name>
</gene>
<evidence type="ECO:0000313" key="2">
    <source>
        <dbReference type="EMBL" id="RDV05973.1"/>
    </source>
</evidence>
<dbReference type="Proteomes" id="UP000263833">
    <property type="component" value="Unassembled WGS sequence"/>
</dbReference>
<feature type="region of interest" description="Disordered" evidence="1">
    <location>
        <begin position="167"/>
        <end position="188"/>
    </location>
</feature>
<evidence type="ECO:0000256" key="1">
    <source>
        <dbReference type="SAM" id="MobiDB-lite"/>
    </source>
</evidence>
<proteinExistence type="predicted"/>